<sequence length="122" mass="13455">MIPSTLLRAPHTTAVFKRAQNGLFAGKTKQYGNNVPHSKQKTRRSWLPNVQSKRLYSEILGTTMKTKVTTRALKTIDKYGGIDGYLLNAKISSLGDAGLRMREHLLEAKEAALKQQAAPSSS</sequence>
<evidence type="ECO:0000256" key="3">
    <source>
        <dbReference type="ARBA" id="ARBA00023274"/>
    </source>
</evidence>
<reference evidence="7" key="2">
    <citation type="submission" date="2015-01" db="EMBL/GenBank/DDBJ databases">
        <title>Evolutionary Origins and Diversification of the Mycorrhizal Mutualists.</title>
        <authorList>
            <consortium name="DOE Joint Genome Institute"/>
            <consortium name="Mycorrhizal Genomics Consortium"/>
            <person name="Kohler A."/>
            <person name="Kuo A."/>
            <person name="Nagy L.G."/>
            <person name="Floudas D."/>
            <person name="Copeland A."/>
            <person name="Barry K.W."/>
            <person name="Cichocki N."/>
            <person name="Veneault-Fourrey C."/>
            <person name="LaButti K."/>
            <person name="Lindquist E.A."/>
            <person name="Lipzen A."/>
            <person name="Lundell T."/>
            <person name="Morin E."/>
            <person name="Murat C."/>
            <person name="Riley R."/>
            <person name="Ohm R."/>
            <person name="Sun H."/>
            <person name="Tunlid A."/>
            <person name="Henrissat B."/>
            <person name="Grigoriev I.V."/>
            <person name="Hibbett D.S."/>
            <person name="Martin F."/>
        </authorList>
    </citation>
    <scope>NUCLEOTIDE SEQUENCE [LARGE SCALE GENOMIC DNA]</scope>
    <source>
        <strain evidence="7">MUT 4182</strain>
    </source>
</reference>
<keyword evidence="7" id="KW-1185">Reference proteome</keyword>
<dbReference type="FunFam" id="2.30.170.40:FF:000003">
    <property type="entry name" value="54S ribosomal protein L24"/>
    <property type="match status" value="1"/>
</dbReference>
<reference evidence="6 7" key="1">
    <citation type="submission" date="2014-04" db="EMBL/GenBank/DDBJ databases">
        <authorList>
            <consortium name="DOE Joint Genome Institute"/>
            <person name="Kuo A."/>
            <person name="Girlanda M."/>
            <person name="Perotto S."/>
            <person name="Kohler A."/>
            <person name="Nagy L.G."/>
            <person name="Floudas D."/>
            <person name="Copeland A."/>
            <person name="Barry K.W."/>
            <person name="Cichocki N."/>
            <person name="Veneault-Fourrey C."/>
            <person name="LaButti K."/>
            <person name="Lindquist E.A."/>
            <person name="Lipzen A."/>
            <person name="Lundell T."/>
            <person name="Morin E."/>
            <person name="Murat C."/>
            <person name="Sun H."/>
            <person name="Tunlid A."/>
            <person name="Henrissat B."/>
            <person name="Grigoriev I.V."/>
            <person name="Hibbett D.S."/>
            <person name="Martin F."/>
            <person name="Nordberg H.P."/>
            <person name="Cantor M.N."/>
            <person name="Hua S.X."/>
        </authorList>
    </citation>
    <scope>NUCLEOTIDE SEQUENCE [LARGE SCALE GENOMIC DNA]</scope>
    <source>
        <strain evidence="6 7">MUT 4182</strain>
    </source>
</reference>
<comment type="similarity">
    <text evidence="1">Belongs to the bacterial ribosomal protein bL28 family.</text>
</comment>
<evidence type="ECO:0000313" key="6">
    <source>
        <dbReference type="EMBL" id="KIO24373.1"/>
    </source>
</evidence>
<dbReference type="PANTHER" id="PTHR13528">
    <property type="entry name" value="39S RIBOSOMAL PROTEIN L28, MITOCHONDRIAL"/>
    <property type="match status" value="1"/>
</dbReference>
<evidence type="ECO:0000256" key="4">
    <source>
        <dbReference type="ARBA" id="ARBA00035265"/>
    </source>
</evidence>
<evidence type="ECO:0000256" key="5">
    <source>
        <dbReference type="ARBA" id="ARBA00035269"/>
    </source>
</evidence>
<dbReference type="GO" id="GO:0006412">
    <property type="term" value="P:translation"/>
    <property type="evidence" value="ECO:0007669"/>
    <property type="project" value="InterPro"/>
</dbReference>
<dbReference type="InterPro" id="IPR034704">
    <property type="entry name" value="Ribosomal_bL28/bL31-like_sf"/>
</dbReference>
<dbReference type="InterPro" id="IPR026569">
    <property type="entry name" value="Ribosomal_bL28"/>
</dbReference>
<dbReference type="OrthoDB" id="361870at2759"/>
<dbReference type="GO" id="GO:0003735">
    <property type="term" value="F:structural constituent of ribosome"/>
    <property type="evidence" value="ECO:0007669"/>
    <property type="project" value="InterPro"/>
</dbReference>
<dbReference type="EMBL" id="KN823062">
    <property type="protein sequence ID" value="KIO24373.1"/>
    <property type="molecule type" value="Genomic_DNA"/>
</dbReference>
<evidence type="ECO:0000256" key="2">
    <source>
        <dbReference type="ARBA" id="ARBA00022980"/>
    </source>
</evidence>
<proteinExistence type="inferred from homology"/>
<dbReference type="InterPro" id="IPR001383">
    <property type="entry name" value="Ribosomal_bL28_bact-type"/>
</dbReference>
<accession>A0A0C3KSG3</accession>
<organism evidence="6 7">
    <name type="scientific">Tulasnella calospora MUT 4182</name>
    <dbReference type="NCBI Taxonomy" id="1051891"/>
    <lineage>
        <taxon>Eukaryota</taxon>
        <taxon>Fungi</taxon>
        <taxon>Dikarya</taxon>
        <taxon>Basidiomycota</taxon>
        <taxon>Agaricomycotina</taxon>
        <taxon>Agaricomycetes</taxon>
        <taxon>Cantharellales</taxon>
        <taxon>Tulasnellaceae</taxon>
        <taxon>Tulasnella</taxon>
    </lineage>
</organism>
<evidence type="ECO:0000313" key="7">
    <source>
        <dbReference type="Proteomes" id="UP000054248"/>
    </source>
</evidence>
<gene>
    <name evidence="6" type="ORF">M407DRAFT_101649</name>
</gene>
<dbReference type="HAMAP" id="MF_00373">
    <property type="entry name" value="Ribosomal_bL28"/>
    <property type="match status" value="1"/>
</dbReference>
<evidence type="ECO:0000256" key="1">
    <source>
        <dbReference type="ARBA" id="ARBA00008760"/>
    </source>
</evidence>
<dbReference type="Proteomes" id="UP000054248">
    <property type="component" value="Unassembled WGS sequence"/>
</dbReference>
<keyword evidence="3" id="KW-0687">Ribonucleoprotein</keyword>
<name>A0A0C3KSG3_9AGAM</name>
<dbReference type="GO" id="GO:0005762">
    <property type="term" value="C:mitochondrial large ribosomal subunit"/>
    <property type="evidence" value="ECO:0007669"/>
    <property type="project" value="TreeGrafter"/>
</dbReference>
<dbReference type="InterPro" id="IPR037147">
    <property type="entry name" value="Ribosomal_bL28_sf"/>
</dbReference>
<dbReference type="SUPFAM" id="SSF143800">
    <property type="entry name" value="L28p-like"/>
    <property type="match status" value="1"/>
</dbReference>
<dbReference type="Gene3D" id="2.30.170.40">
    <property type="entry name" value="Ribosomal protein L28/L24"/>
    <property type="match status" value="1"/>
</dbReference>
<protein>
    <recommendedName>
        <fullName evidence="4">Large ribosomal subunit protein bL28c</fullName>
    </recommendedName>
    <alternativeName>
        <fullName evidence="5">Large ribosomal subunit protein bL28m</fullName>
    </alternativeName>
</protein>
<dbReference type="NCBIfam" id="TIGR00009">
    <property type="entry name" value="L28"/>
    <property type="match status" value="1"/>
</dbReference>
<dbReference type="PANTHER" id="PTHR13528:SF2">
    <property type="entry name" value="LARGE RIBOSOMAL SUBUNIT PROTEIN BL28M"/>
    <property type="match status" value="1"/>
</dbReference>
<dbReference type="Pfam" id="PF00830">
    <property type="entry name" value="Ribosomal_L28"/>
    <property type="match status" value="1"/>
</dbReference>
<dbReference type="AlphaFoldDB" id="A0A0C3KSG3"/>
<keyword evidence="2" id="KW-0689">Ribosomal protein</keyword>
<dbReference type="HOGENOM" id="CLU_064548_4_1_1"/>
<dbReference type="STRING" id="1051891.A0A0C3KSG3"/>